<dbReference type="Proteomes" id="UP001295423">
    <property type="component" value="Unassembled WGS sequence"/>
</dbReference>
<organism evidence="2 3">
    <name type="scientific">Cylindrotheca closterium</name>
    <dbReference type="NCBI Taxonomy" id="2856"/>
    <lineage>
        <taxon>Eukaryota</taxon>
        <taxon>Sar</taxon>
        <taxon>Stramenopiles</taxon>
        <taxon>Ochrophyta</taxon>
        <taxon>Bacillariophyta</taxon>
        <taxon>Bacillariophyceae</taxon>
        <taxon>Bacillariophycidae</taxon>
        <taxon>Bacillariales</taxon>
        <taxon>Bacillariaceae</taxon>
        <taxon>Cylindrotheca</taxon>
    </lineage>
</organism>
<accession>A0AAD2G4D1</accession>
<reference evidence="2" key="1">
    <citation type="submission" date="2023-08" db="EMBL/GenBank/DDBJ databases">
        <authorList>
            <person name="Audoor S."/>
            <person name="Bilcke G."/>
        </authorList>
    </citation>
    <scope>NUCLEOTIDE SEQUENCE</scope>
</reference>
<dbReference type="InterPro" id="IPR036865">
    <property type="entry name" value="CRAL-TRIO_dom_sf"/>
</dbReference>
<dbReference type="CDD" id="cd00170">
    <property type="entry name" value="SEC14"/>
    <property type="match status" value="1"/>
</dbReference>
<evidence type="ECO:0000313" key="2">
    <source>
        <dbReference type="EMBL" id="CAJ1962266.1"/>
    </source>
</evidence>
<dbReference type="EMBL" id="CAKOGP040002103">
    <property type="protein sequence ID" value="CAJ1962266.1"/>
    <property type="molecule type" value="Genomic_DNA"/>
</dbReference>
<dbReference type="Gene3D" id="3.40.525.10">
    <property type="entry name" value="CRAL-TRIO lipid binding domain"/>
    <property type="match status" value="1"/>
</dbReference>
<dbReference type="Pfam" id="PF00650">
    <property type="entry name" value="CRAL_TRIO"/>
    <property type="match status" value="1"/>
</dbReference>
<proteinExistence type="predicted"/>
<sequence length="296" mass="33939">MTALMPRVFSLSQTKTSTKESLLSKTPTYGLIKDSIDAKRLRAERECIQGLRSYSDKFNIKISESLLFRFACFYDFDLKKAQSGIAHSRENEHYLNLKMNNDPGLKEFFGRRILFPLPGIVKTKTGHNMKAIYFCPARFFAADPTHCRYVIESLQYVLNDLSRSQQQSRTGVAVIINLAGHTNENFHRPTVAKFLGSLEGKFVPTTANLLIFVDAPPIFKPLMAFCKTVFSMNFAKKVHSIKSSKLSSFFMPGYEEYLPSELPGGWRDIEDDVDDYVDLKSYEDEMKTREEISWQE</sequence>
<comment type="caution">
    <text evidence="2">The sequence shown here is derived from an EMBL/GenBank/DDBJ whole genome shotgun (WGS) entry which is preliminary data.</text>
</comment>
<feature type="domain" description="CRAL-TRIO" evidence="1">
    <location>
        <begin position="146"/>
        <end position="262"/>
    </location>
</feature>
<name>A0AAD2G4D1_9STRA</name>
<evidence type="ECO:0000259" key="1">
    <source>
        <dbReference type="Pfam" id="PF00650"/>
    </source>
</evidence>
<keyword evidence="3" id="KW-1185">Reference proteome</keyword>
<gene>
    <name evidence="2" type="ORF">CYCCA115_LOCUS19601</name>
</gene>
<evidence type="ECO:0000313" key="3">
    <source>
        <dbReference type="Proteomes" id="UP001295423"/>
    </source>
</evidence>
<dbReference type="InterPro" id="IPR001251">
    <property type="entry name" value="CRAL-TRIO_dom"/>
</dbReference>
<dbReference type="AlphaFoldDB" id="A0AAD2G4D1"/>
<dbReference type="SUPFAM" id="SSF52087">
    <property type="entry name" value="CRAL/TRIO domain"/>
    <property type="match status" value="1"/>
</dbReference>
<protein>
    <recommendedName>
        <fullName evidence="1">CRAL-TRIO domain-containing protein</fullName>
    </recommendedName>
</protein>